<evidence type="ECO:0000313" key="2">
    <source>
        <dbReference type="Proteomes" id="UP000178946"/>
    </source>
</evidence>
<dbReference type="EMBL" id="MGIR01000001">
    <property type="protein sequence ID" value="OGM91594.1"/>
    <property type="molecule type" value="Genomic_DNA"/>
</dbReference>
<dbReference type="AlphaFoldDB" id="A0A1F8DSM2"/>
<protein>
    <submittedName>
        <fullName evidence="1">Uncharacterized protein</fullName>
    </submittedName>
</protein>
<reference evidence="1 2" key="1">
    <citation type="journal article" date="2016" name="Nat. Commun.">
        <title>Thousands of microbial genomes shed light on interconnected biogeochemical processes in an aquifer system.</title>
        <authorList>
            <person name="Anantharaman K."/>
            <person name="Brown C.T."/>
            <person name="Hug L.A."/>
            <person name="Sharon I."/>
            <person name="Castelle C.J."/>
            <person name="Probst A.J."/>
            <person name="Thomas B.C."/>
            <person name="Singh A."/>
            <person name="Wilkins M.J."/>
            <person name="Karaoz U."/>
            <person name="Brodie E.L."/>
            <person name="Williams K.H."/>
            <person name="Hubbard S.S."/>
            <person name="Banfield J.F."/>
        </authorList>
    </citation>
    <scope>NUCLEOTIDE SEQUENCE [LARGE SCALE GENOMIC DNA]</scope>
</reference>
<dbReference type="Proteomes" id="UP000178946">
    <property type="component" value="Unassembled WGS sequence"/>
</dbReference>
<accession>A0A1F8DSM2</accession>
<sequence length="64" mass="7693">MTNITEDHYGQHRCKTCRAYAEKTWICRKKESADEYEHLEKEYCPKCDVKPSFYPPGHPKEKQE</sequence>
<name>A0A1F8DSM2_9BACT</name>
<proteinExistence type="predicted"/>
<evidence type="ECO:0000313" key="1">
    <source>
        <dbReference type="EMBL" id="OGM91594.1"/>
    </source>
</evidence>
<organism evidence="1 2">
    <name type="scientific">Candidatus Wolfebacteria bacterium RIFCSPLOWO2_01_FULL_45_19</name>
    <dbReference type="NCBI Taxonomy" id="1802557"/>
    <lineage>
        <taxon>Bacteria</taxon>
        <taxon>Candidatus Wolfeibacteriota</taxon>
    </lineage>
</organism>
<comment type="caution">
    <text evidence="1">The sequence shown here is derived from an EMBL/GenBank/DDBJ whole genome shotgun (WGS) entry which is preliminary data.</text>
</comment>
<gene>
    <name evidence="1" type="ORF">A3A20_01480</name>
</gene>